<sequence>MVPQLMDGTHDAHSALWQQYCLAPACNIPTVFVGVPPRAKPCSRYSRAARALKKGDPTFTRLQTIWNSNPSIPLWQFSLASHTPTKGFSFPCSKNQNEQECECPWL</sequence>
<proteinExistence type="predicted"/>
<protein>
    <submittedName>
        <fullName evidence="1">Uncharacterized protein</fullName>
    </submittedName>
</protein>
<gene>
    <name evidence="1" type="ORF">AVEN_230266_1</name>
</gene>
<name>A0A4Y2VFE4_ARAVE</name>
<accession>A0A4Y2VFE4</accession>
<keyword evidence="2" id="KW-1185">Reference proteome</keyword>
<dbReference type="EMBL" id="BGPR01047019">
    <property type="protein sequence ID" value="GBO24013.1"/>
    <property type="molecule type" value="Genomic_DNA"/>
</dbReference>
<dbReference type="AlphaFoldDB" id="A0A4Y2VFE4"/>
<dbReference type="Proteomes" id="UP000499080">
    <property type="component" value="Unassembled WGS sequence"/>
</dbReference>
<organism evidence="1 2">
    <name type="scientific">Araneus ventricosus</name>
    <name type="common">Orbweaver spider</name>
    <name type="synonym">Epeira ventricosa</name>
    <dbReference type="NCBI Taxonomy" id="182803"/>
    <lineage>
        <taxon>Eukaryota</taxon>
        <taxon>Metazoa</taxon>
        <taxon>Ecdysozoa</taxon>
        <taxon>Arthropoda</taxon>
        <taxon>Chelicerata</taxon>
        <taxon>Arachnida</taxon>
        <taxon>Araneae</taxon>
        <taxon>Araneomorphae</taxon>
        <taxon>Entelegynae</taxon>
        <taxon>Araneoidea</taxon>
        <taxon>Araneidae</taxon>
        <taxon>Araneus</taxon>
    </lineage>
</organism>
<reference evidence="1 2" key="1">
    <citation type="journal article" date="2019" name="Sci. Rep.">
        <title>Orb-weaving spider Araneus ventricosus genome elucidates the spidroin gene catalogue.</title>
        <authorList>
            <person name="Kono N."/>
            <person name="Nakamura H."/>
            <person name="Ohtoshi R."/>
            <person name="Moran D.A.P."/>
            <person name="Shinohara A."/>
            <person name="Yoshida Y."/>
            <person name="Fujiwara M."/>
            <person name="Mori M."/>
            <person name="Tomita M."/>
            <person name="Arakawa K."/>
        </authorList>
    </citation>
    <scope>NUCLEOTIDE SEQUENCE [LARGE SCALE GENOMIC DNA]</scope>
</reference>
<evidence type="ECO:0000313" key="2">
    <source>
        <dbReference type="Proteomes" id="UP000499080"/>
    </source>
</evidence>
<evidence type="ECO:0000313" key="1">
    <source>
        <dbReference type="EMBL" id="GBO24013.1"/>
    </source>
</evidence>
<comment type="caution">
    <text evidence="1">The sequence shown here is derived from an EMBL/GenBank/DDBJ whole genome shotgun (WGS) entry which is preliminary data.</text>
</comment>